<dbReference type="EMBL" id="AOIA01000114">
    <property type="protein sequence ID" value="ELY58504.1"/>
    <property type="molecule type" value="Genomic_DNA"/>
</dbReference>
<dbReference type="AlphaFoldDB" id="L9X9U8"/>
<accession>L9X9U8</accession>
<sequence>MSYTFSIDNTGLQLIKIPHPESSLYSIDGFVDIALTTLDTASANERSRILRDLCLFLEAETDTFWAVKFLLHWIILESNANYNYDDYLQGPGEEIIGKDERNEVRKVAVEHFRETWDEDQVEHLKYVLDQDHIYEASSKTKIKIYLEYLDIDFDTQEMMDIIELARNARNPLLHRNTDERLINNKDVVTDIRKVSFYILLDRLGVDKEFRKRIYTPKIFGPDIK</sequence>
<organism evidence="1 2">
    <name type="scientific">Natronococcus jeotgali DSM 18795</name>
    <dbReference type="NCBI Taxonomy" id="1227498"/>
    <lineage>
        <taxon>Archaea</taxon>
        <taxon>Methanobacteriati</taxon>
        <taxon>Methanobacteriota</taxon>
        <taxon>Stenosarchaea group</taxon>
        <taxon>Halobacteria</taxon>
        <taxon>Halobacteriales</taxon>
        <taxon>Natrialbaceae</taxon>
        <taxon>Natronococcus</taxon>
    </lineage>
</organism>
<evidence type="ECO:0000313" key="2">
    <source>
        <dbReference type="Proteomes" id="UP000011531"/>
    </source>
</evidence>
<reference evidence="1 2" key="1">
    <citation type="journal article" date="2014" name="PLoS Genet.">
        <title>Phylogenetically driven sequencing of extremely halophilic archaea reveals strategies for static and dynamic osmo-response.</title>
        <authorList>
            <person name="Becker E.A."/>
            <person name="Seitzer P.M."/>
            <person name="Tritt A."/>
            <person name="Larsen D."/>
            <person name="Krusor M."/>
            <person name="Yao A.I."/>
            <person name="Wu D."/>
            <person name="Madern D."/>
            <person name="Eisen J.A."/>
            <person name="Darling A.E."/>
            <person name="Facciotti M.T."/>
        </authorList>
    </citation>
    <scope>NUCLEOTIDE SEQUENCE [LARGE SCALE GENOMIC DNA]</scope>
    <source>
        <strain evidence="1 2">DSM 18795</strain>
    </source>
</reference>
<proteinExistence type="predicted"/>
<keyword evidence="2" id="KW-1185">Reference proteome</keyword>
<dbReference type="Proteomes" id="UP000011531">
    <property type="component" value="Unassembled WGS sequence"/>
</dbReference>
<evidence type="ECO:0000313" key="1">
    <source>
        <dbReference type="EMBL" id="ELY58504.1"/>
    </source>
</evidence>
<protein>
    <submittedName>
        <fullName evidence="1">Uncharacterized protein</fullName>
    </submittedName>
</protein>
<gene>
    <name evidence="1" type="ORF">C492_11835</name>
</gene>
<name>L9X9U8_9EURY</name>
<comment type="caution">
    <text evidence="1">The sequence shown here is derived from an EMBL/GenBank/DDBJ whole genome shotgun (WGS) entry which is preliminary data.</text>
</comment>